<proteinExistence type="predicted"/>
<organism evidence="2">
    <name type="scientific">uncultured Caudovirales phage</name>
    <dbReference type="NCBI Taxonomy" id="2100421"/>
    <lineage>
        <taxon>Viruses</taxon>
        <taxon>Duplodnaviria</taxon>
        <taxon>Heunggongvirae</taxon>
        <taxon>Uroviricota</taxon>
        <taxon>Caudoviricetes</taxon>
        <taxon>Peduoviridae</taxon>
        <taxon>Maltschvirus</taxon>
        <taxon>Maltschvirus maltsch</taxon>
    </lineage>
</organism>
<name>A0A6J5M1C0_9CAUD</name>
<reference evidence="2" key="1">
    <citation type="submission" date="2020-04" db="EMBL/GenBank/DDBJ databases">
        <authorList>
            <person name="Chiriac C."/>
            <person name="Salcher M."/>
            <person name="Ghai R."/>
            <person name="Kavagutti S V."/>
        </authorList>
    </citation>
    <scope>NUCLEOTIDE SEQUENCE</scope>
</reference>
<feature type="region of interest" description="Disordered" evidence="1">
    <location>
        <begin position="1"/>
        <end position="21"/>
    </location>
</feature>
<evidence type="ECO:0000256" key="1">
    <source>
        <dbReference type="SAM" id="MobiDB-lite"/>
    </source>
</evidence>
<sequence>MKSNRGGKRKGAGRPSLYGEETTPVVIRVPVSKVKEFREFANKKLKGWRGK</sequence>
<evidence type="ECO:0000313" key="2">
    <source>
        <dbReference type="EMBL" id="CAB4140594.1"/>
    </source>
</evidence>
<gene>
    <name evidence="2" type="ORF">UFOVP402_46</name>
</gene>
<accession>A0A6J5M1C0</accession>
<dbReference type="EMBL" id="LR796374">
    <property type="protein sequence ID" value="CAB4140594.1"/>
    <property type="molecule type" value="Genomic_DNA"/>
</dbReference>
<feature type="compositionally biased region" description="Basic residues" evidence="1">
    <location>
        <begin position="1"/>
        <end position="12"/>
    </location>
</feature>
<protein>
    <submittedName>
        <fullName evidence="2">Uncharacterized protein</fullName>
    </submittedName>
</protein>